<name>A0ABT7DP02_9ACTN</name>
<evidence type="ECO:0000313" key="2">
    <source>
        <dbReference type="Proteomes" id="UP001232750"/>
    </source>
</evidence>
<organism evidence="1 2">
    <name type="scientific">Gordonibacter faecis</name>
    <dbReference type="NCBI Taxonomy" id="3047475"/>
    <lineage>
        <taxon>Bacteria</taxon>
        <taxon>Bacillati</taxon>
        <taxon>Actinomycetota</taxon>
        <taxon>Coriobacteriia</taxon>
        <taxon>Eggerthellales</taxon>
        <taxon>Eggerthellaceae</taxon>
        <taxon>Gordonibacter</taxon>
    </lineage>
</organism>
<gene>
    <name evidence="1" type="ORF">QNJ86_03610</name>
</gene>
<dbReference type="Pfam" id="PF12224">
    <property type="entry name" value="Amidoligase_2"/>
    <property type="match status" value="1"/>
</dbReference>
<reference evidence="1 2" key="1">
    <citation type="submission" date="2023-05" db="EMBL/GenBank/DDBJ databases">
        <title>Gordonibacter KGMB12511T sp. nov., isolated from faeces of healthy Korean.</title>
        <authorList>
            <person name="Kim H.S."/>
            <person name="Kim J.-S."/>
            <person name="Suh M.K."/>
            <person name="Eom M.K."/>
            <person name="Do H.E."/>
            <person name="Lee J.-S."/>
        </authorList>
    </citation>
    <scope>NUCLEOTIDE SEQUENCE [LARGE SCALE GENOMIC DNA]</scope>
    <source>
        <strain evidence="1 2">KGMB12511</strain>
    </source>
</reference>
<protein>
    <submittedName>
        <fullName evidence="1">Amidoligase family protein</fullName>
    </submittedName>
</protein>
<sequence length="295" mass="32972">MVMRDGAPLCWHCSARRLEGGICSYGYKPRPRFHRAEGESDDSLVLGVELEMDGGDRAAAVARIAEKWGEEWLYFKSDSSLDRGVELVTHPISPAVLMSDEGRALWADVRAAALAEGMRSHDTATCGLHVHVNRDFFGRGEAARALAEYKLLTVADRFFEPLAVFSRRRRDRLDQWAGRTLLPASRDGWLASARGASRAARCDRYRAVNTTNEHTIEFRLFRGTLKVETLLATFQFVAGLCCAAKESTPGRLQRVNWYELADAVIGACPTETDELEAYLLERELITEERSAELCA</sequence>
<proteinExistence type="predicted"/>
<keyword evidence="2" id="KW-1185">Reference proteome</keyword>
<dbReference type="RefSeq" id="WP_283831227.1">
    <property type="nucleotide sequence ID" value="NZ_JASJEU010000007.1"/>
</dbReference>
<dbReference type="InterPro" id="IPR022025">
    <property type="entry name" value="Amidoligase_2"/>
</dbReference>
<accession>A0ABT7DP02</accession>
<dbReference type="EMBL" id="JASJEU010000007">
    <property type="protein sequence ID" value="MDJ1649880.1"/>
    <property type="molecule type" value="Genomic_DNA"/>
</dbReference>
<comment type="caution">
    <text evidence="1">The sequence shown here is derived from an EMBL/GenBank/DDBJ whole genome shotgun (WGS) entry which is preliminary data.</text>
</comment>
<evidence type="ECO:0000313" key="1">
    <source>
        <dbReference type="EMBL" id="MDJ1649880.1"/>
    </source>
</evidence>
<dbReference type="Proteomes" id="UP001232750">
    <property type="component" value="Unassembled WGS sequence"/>
</dbReference>